<evidence type="ECO:0000259" key="4">
    <source>
        <dbReference type="Pfam" id="PF00561"/>
    </source>
</evidence>
<feature type="transmembrane region" description="Helical" evidence="3">
    <location>
        <begin position="22"/>
        <end position="48"/>
    </location>
</feature>
<dbReference type="SUPFAM" id="SSF53474">
    <property type="entry name" value="alpha/beta-Hydrolases"/>
    <property type="match status" value="1"/>
</dbReference>
<protein>
    <submittedName>
        <fullName evidence="6">Epoxide hydrolase 4 isoform X2</fullName>
    </submittedName>
</protein>
<dbReference type="InterPro" id="IPR000639">
    <property type="entry name" value="Epox_hydrolase-like"/>
</dbReference>
<name>A0ABM4CTG8_HYDVU</name>
<evidence type="ECO:0000256" key="2">
    <source>
        <dbReference type="ARBA" id="ARBA00038334"/>
    </source>
</evidence>
<evidence type="ECO:0000313" key="5">
    <source>
        <dbReference type="Proteomes" id="UP001652625"/>
    </source>
</evidence>
<keyword evidence="3" id="KW-0472">Membrane</keyword>
<dbReference type="PANTHER" id="PTHR43329">
    <property type="entry name" value="EPOXIDE HYDROLASE"/>
    <property type="match status" value="1"/>
</dbReference>
<reference evidence="6" key="1">
    <citation type="submission" date="2025-08" db="UniProtKB">
        <authorList>
            <consortium name="RefSeq"/>
        </authorList>
    </citation>
    <scope>IDENTIFICATION</scope>
</reference>
<keyword evidence="3" id="KW-1133">Transmembrane helix</keyword>
<dbReference type="GO" id="GO:0016787">
    <property type="term" value="F:hydrolase activity"/>
    <property type="evidence" value="ECO:0007669"/>
    <property type="project" value="UniProtKB-KW"/>
</dbReference>
<keyword evidence="1 6" id="KW-0378">Hydrolase</keyword>
<proteinExistence type="inferred from homology"/>
<dbReference type="InterPro" id="IPR000073">
    <property type="entry name" value="AB_hydrolase_1"/>
</dbReference>
<dbReference type="Proteomes" id="UP001652625">
    <property type="component" value="Chromosome 11"/>
</dbReference>
<keyword evidence="5" id="KW-1185">Reference proteome</keyword>
<dbReference type="PRINTS" id="PR00412">
    <property type="entry name" value="EPOXHYDRLASE"/>
</dbReference>
<dbReference type="PRINTS" id="PR00111">
    <property type="entry name" value="ABHYDROLASE"/>
</dbReference>
<accession>A0ABM4CTG8</accession>
<dbReference type="RefSeq" id="XP_065665227.1">
    <property type="nucleotide sequence ID" value="XM_065809155.1"/>
</dbReference>
<evidence type="ECO:0000256" key="3">
    <source>
        <dbReference type="SAM" id="Phobius"/>
    </source>
</evidence>
<sequence length="351" mass="40487">MYNLGFYLKKMISVFQILCKRLSYYCLVLACSAMYIFSYFVNLVRLFVSGKRCKTKNRASPPSCLVKPELGVHGYLTLKNRNDLKIHYVAKGKPGNPLVLFLHGFPEFWYSWRFQLQDLSDDLYVIAVDMTGYGDSSKPQNLDRYHVNEIAEDMKEVILELGYNSCILVGHDWGGVVSFSVAHNFPEVVNKLVVVNVPHSRSFKKASFKQLWCFTYIYFFQLPFIPEWILSSNDFSLLNYIKSMANSNNFTASDLEAYKYCFQKGGFTFPLNYYRNLYNQVYTSRGPFKKIVPPTLLIWGVNDPICLLESGRLSLEALENGKIECIENASHAPHYDQPRVFNSTLMKFISS</sequence>
<evidence type="ECO:0000256" key="1">
    <source>
        <dbReference type="ARBA" id="ARBA00022801"/>
    </source>
</evidence>
<dbReference type="Gene3D" id="3.40.50.1820">
    <property type="entry name" value="alpha/beta hydrolase"/>
    <property type="match status" value="1"/>
</dbReference>
<dbReference type="Pfam" id="PF00561">
    <property type="entry name" value="Abhydrolase_1"/>
    <property type="match status" value="1"/>
</dbReference>
<evidence type="ECO:0000313" key="6">
    <source>
        <dbReference type="RefSeq" id="XP_065665227.1"/>
    </source>
</evidence>
<dbReference type="InterPro" id="IPR029058">
    <property type="entry name" value="AB_hydrolase_fold"/>
</dbReference>
<gene>
    <name evidence="6" type="primary">LOC100203015</name>
</gene>
<feature type="domain" description="AB hydrolase-1" evidence="4">
    <location>
        <begin position="97"/>
        <end position="336"/>
    </location>
</feature>
<comment type="similarity">
    <text evidence="2">Belongs to the AB hydrolase superfamily. Epoxide hydrolase family.</text>
</comment>
<dbReference type="GeneID" id="100203015"/>
<organism evidence="5 6">
    <name type="scientific">Hydra vulgaris</name>
    <name type="common">Hydra</name>
    <name type="synonym">Hydra attenuata</name>
    <dbReference type="NCBI Taxonomy" id="6087"/>
    <lineage>
        <taxon>Eukaryota</taxon>
        <taxon>Metazoa</taxon>
        <taxon>Cnidaria</taxon>
        <taxon>Hydrozoa</taxon>
        <taxon>Hydroidolina</taxon>
        <taxon>Anthoathecata</taxon>
        <taxon>Aplanulata</taxon>
        <taxon>Hydridae</taxon>
        <taxon>Hydra</taxon>
    </lineage>
</organism>
<keyword evidence="3" id="KW-0812">Transmembrane</keyword>